<accession>A0A2G8KVD1</accession>
<dbReference type="PANTHER" id="PTHR21580">
    <property type="entry name" value="SHIPPO-1-RELATED"/>
    <property type="match status" value="1"/>
</dbReference>
<dbReference type="PANTHER" id="PTHR21580:SF28">
    <property type="entry name" value="BOREALIN N-TERMINAL DOMAIN-CONTAINING PROTEIN-RELATED"/>
    <property type="match status" value="1"/>
</dbReference>
<dbReference type="InterPro" id="IPR010736">
    <property type="entry name" value="SHIPPO-rpt"/>
</dbReference>
<dbReference type="OrthoDB" id="429991at2759"/>
<dbReference type="Proteomes" id="UP000230750">
    <property type="component" value="Unassembled WGS sequence"/>
</dbReference>
<feature type="region of interest" description="Disordered" evidence="1">
    <location>
        <begin position="224"/>
        <end position="246"/>
    </location>
</feature>
<evidence type="ECO:0000313" key="3">
    <source>
        <dbReference type="Proteomes" id="UP000230750"/>
    </source>
</evidence>
<dbReference type="Pfam" id="PF07004">
    <property type="entry name" value="SHIPPO-rpt"/>
    <property type="match status" value="4"/>
</dbReference>
<reference evidence="2 3" key="1">
    <citation type="journal article" date="2017" name="PLoS Biol.">
        <title>The sea cucumber genome provides insights into morphological evolution and visceral regeneration.</title>
        <authorList>
            <person name="Zhang X."/>
            <person name="Sun L."/>
            <person name="Yuan J."/>
            <person name="Sun Y."/>
            <person name="Gao Y."/>
            <person name="Zhang L."/>
            <person name="Li S."/>
            <person name="Dai H."/>
            <person name="Hamel J.F."/>
            <person name="Liu C."/>
            <person name="Yu Y."/>
            <person name="Liu S."/>
            <person name="Lin W."/>
            <person name="Guo K."/>
            <person name="Jin S."/>
            <person name="Xu P."/>
            <person name="Storey K.B."/>
            <person name="Huan P."/>
            <person name="Zhang T."/>
            <person name="Zhou Y."/>
            <person name="Zhang J."/>
            <person name="Lin C."/>
            <person name="Li X."/>
            <person name="Xing L."/>
            <person name="Huo D."/>
            <person name="Sun M."/>
            <person name="Wang L."/>
            <person name="Mercier A."/>
            <person name="Li F."/>
            <person name="Yang H."/>
            <person name="Xiang J."/>
        </authorList>
    </citation>
    <scope>NUCLEOTIDE SEQUENCE [LARGE SCALE GENOMIC DNA]</scope>
    <source>
        <strain evidence="2">Shaxun</strain>
        <tissue evidence="2">Muscle</tissue>
    </source>
</reference>
<organism evidence="2 3">
    <name type="scientific">Stichopus japonicus</name>
    <name type="common">Sea cucumber</name>
    <dbReference type="NCBI Taxonomy" id="307972"/>
    <lineage>
        <taxon>Eukaryota</taxon>
        <taxon>Metazoa</taxon>
        <taxon>Echinodermata</taxon>
        <taxon>Eleutherozoa</taxon>
        <taxon>Echinozoa</taxon>
        <taxon>Holothuroidea</taxon>
        <taxon>Aspidochirotacea</taxon>
        <taxon>Aspidochirotida</taxon>
        <taxon>Stichopodidae</taxon>
        <taxon>Apostichopus</taxon>
    </lineage>
</organism>
<dbReference type="GO" id="GO:0005856">
    <property type="term" value="C:cytoskeleton"/>
    <property type="evidence" value="ECO:0007669"/>
    <property type="project" value="TreeGrafter"/>
</dbReference>
<protein>
    <submittedName>
        <fullName evidence="2">Outer dense fiber protein 3</fullName>
    </submittedName>
</protein>
<comment type="caution">
    <text evidence="2">The sequence shown here is derived from an EMBL/GenBank/DDBJ whole genome shotgun (WGS) entry which is preliminary data.</text>
</comment>
<dbReference type="InterPro" id="IPR051291">
    <property type="entry name" value="CIMAP"/>
</dbReference>
<name>A0A2G8KVD1_STIJA</name>
<sequence length="273" mass="30088">MTDTYQPTKARGPIAAMFASPGPRYALPSNTGTTQHDIRKKKAPAYSFGVRHRKFTDDCSPGPRYLVDPRISRFGSNGEPHYSLYSRPIDPQQFSTPGPGNYSPEKAGKSAKFSAPAYSFGGRTEVQSLTVSRKRDINVHLQSQSVISLTDLSCPQHLTTIHCRKFLVGVPRNSSAPVYSMTGRSKIGGFDADLQKTPGPCTYNVTNPSIYKMKSAQYSMTGRNVMPSDATRKPGPGQHSPEKVNINKQKYPSFSFGIKHSEYTTPNIFEPTD</sequence>
<gene>
    <name evidence="2" type="ORF">BSL78_11121</name>
</gene>
<evidence type="ECO:0000313" key="2">
    <source>
        <dbReference type="EMBL" id="PIK51973.1"/>
    </source>
</evidence>
<feature type="region of interest" description="Disordered" evidence="1">
    <location>
        <begin position="85"/>
        <end position="108"/>
    </location>
</feature>
<dbReference type="EMBL" id="MRZV01000348">
    <property type="protein sequence ID" value="PIK51973.1"/>
    <property type="molecule type" value="Genomic_DNA"/>
</dbReference>
<keyword evidence="3" id="KW-1185">Reference proteome</keyword>
<dbReference type="AlphaFoldDB" id="A0A2G8KVD1"/>
<evidence type="ECO:0000256" key="1">
    <source>
        <dbReference type="SAM" id="MobiDB-lite"/>
    </source>
</evidence>
<proteinExistence type="predicted"/>